<organism evidence="2 3">
    <name type="scientific">Marinoscillum luteum</name>
    <dbReference type="NCBI Taxonomy" id="861051"/>
    <lineage>
        <taxon>Bacteria</taxon>
        <taxon>Pseudomonadati</taxon>
        <taxon>Bacteroidota</taxon>
        <taxon>Cytophagia</taxon>
        <taxon>Cytophagales</taxon>
        <taxon>Reichenbachiellaceae</taxon>
        <taxon>Marinoscillum</taxon>
    </lineage>
</organism>
<name>A0ABW7NAH7_9BACT</name>
<dbReference type="Proteomes" id="UP001610063">
    <property type="component" value="Unassembled WGS sequence"/>
</dbReference>
<gene>
    <name evidence="2" type="ORF">ACHKAR_08450</name>
</gene>
<dbReference type="EMBL" id="JBIPKE010000015">
    <property type="protein sequence ID" value="MFH6983464.1"/>
    <property type="molecule type" value="Genomic_DNA"/>
</dbReference>
<comment type="caution">
    <text evidence="2">The sequence shown here is derived from an EMBL/GenBank/DDBJ whole genome shotgun (WGS) entry which is preliminary data.</text>
</comment>
<sequence length="485" mass="52186">MPTSIPYDHPSLTLGAVVDTQVLDSLDQVATLNQAIDAAQDKMNSLIMMKRSLAMTLNELLDMNVDVSDLKSEMKALDPQISQAATGYLNTRLKNETSIQKVREQLAELKQSHIESPVDFVKSTITQQPLAYESMKLDAQYFSFGGNLEDDTLSNIETYVKEANSDLGKGAGDLARQATSQIQQQHRNHSISGTLIITACCMHRNVTLIEPLVLDLQKAVSIWNATVGKGDPIDTNDLATGPANSKPSTSESPSPGLSIISGAAYGSSFVGMVHILNTDSDGPAEEKIASLQEKLQLGGWLENLSGGFGVNESTLSEVKKTLSTQQVSSHVSLITMGAIPSISSSKIDMGVNRIMQPDPEAINAVLQATNKDADTSTVATGADDARQGNQLLSIQNTKIQTVMKGLEKIDHGSNQVMDINSLMNAFDNYIKSITDGATIVGSPVHFYIKKLVKSDLIKMWQKRHLAEKSVATAPPAADSDSRANS</sequence>
<feature type="compositionally biased region" description="Polar residues" evidence="1">
    <location>
        <begin position="242"/>
        <end position="255"/>
    </location>
</feature>
<evidence type="ECO:0000256" key="1">
    <source>
        <dbReference type="SAM" id="MobiDB-lite"/>
    </source>
</evidence>
<keyword evidence="3" id="KW-1185">Reference proteome</keyword>
<reference evidence="2 3" key="1">
    <citation type="journal article" date="2013" name="Int. J. Syst. Evol. Microbiol.">
        <title>Marinoscillum luteum sp. nov., isolated from marine sediment.</title>
        <authorList>
            <person name="Cha I.T."/>
            <person name="Park S.J."/>
            <person name="Kim S.J."/>
            <person name="Kim J.G."/>
            <person name="Jung M.Y."/>
            <person name="Shin K.S."/>
            <person name="Kwon K.K."/>
            <person name="Yang S.H."/>
            <person name="Seo Y.S."/>
            <person name="Rhee S.K."/>
        </authorList>
    </citation>
    <scope>NUCLEOTIDE SEQUENCE [LARGE SCALE GENOMIC DNA]</scope>
    <source>
        <strain evidence="2 3">KCTC 23939</strain>
    </source>
</reference>
<proteinExistence type="predicted"/>
<feature type="region of interest" description="Disordered" evidence="1">
    <location>
        <begin position="233"/>
        <end position="257"/>
    </location>
</feature>
<accession>A0ABW7NAH7</accession>
<dbReference type="RefSeq" id="WP_395417026.1">
    <property type="nucleotide sequence ID" value="NZ_JBIPKE010000015.1"/>
</dbReference>
<evidence type="ECO:0000313" key="3">
    <source>
        <dbReference type="Proteomes" id="UP001610063"/>
    </source>
</evidence>
<evidence type="ECO:0000313" key="2">
    <source>
        <dbReference type="EMBL" id="MFH6983464.1"/>
    </source>
</evidence>
<protein>
    <submittedName>
        <fullName evidence="2">Uncharacterized protein</fullName>
    </submittedName>
</protein>